<keyword evidence="2" id="KW-1185">Reference proteome</keyword>
<protein>
    <submittedName>
        <fullName evidence="1">Uncharacterized protein</fullName>
    </submittedName>
</protein>
<reference evidence="1 2" key="1">
    <citation type="submission" date="2024-04" db="EMBL/GenBank/DDBJ databases">
        <title>Phylogenomic analyses of a clade within the roseobacter group suggest taxonomic reassignments of species of the genera Aestuariivita, Citreicella, Loktanella, Nautella, Pelagibaca, Ruegeria, Thalassobius, Thiobacimonas and Tropicibacter, and the proposal o.</title>
        <authorList>
            <person name="Jeon C.O."/>
        </authorList>
    </citation>
    <scope>NUCLEOTIDE SEQUENCE [LARGE SCALE GENOMIC DNA]</scope>
    <source>
        <strain evidence="1 2">SS1-5</strain>
    </source>
</reference>
<gene>
    <name evidence="1" type="ORF">AABB31_06320</name>
</gene>
<evidence type="ECO:0000313" key="1">
    <source>
        <dbReference type="EMBL" id="WZU68501.1"/>
    </source>
</evidence>
<reference evidence="2" key="2">
    <citation type="submission" date="2024-08" db="EMBL/GenBank/DDBJ databases">
        <title>Phylogenomic analyses of a clade within the roseobacter group suggest taxonomic reassignments of species of the genera Aestuariivita, Citreicella, Loktanella, Nautella, Pelagibaca, Ruegeria, Thalassobius, Thiobacimonas and Tropicibacter, and the proposal o.</title>
        <authorList>
            <person name="Jeon C.O."/>
        </authorList>
    </citation>
    <scope>NUCLEOTIDE SEQUENCE [LARGE SCALE GENOMIC DNA]</scope>
    <source>
        <strain evidence="2">SS1-5</strain>
    </source>
</reference>
<proteinExistence type="predicted"/>
<dbReference type="Proteomes" id="UP001470809">
    <property type="component" value="Chromosome"/>
</dbReference>
<dbReference type="EMBL" id="CP151767">
    <property type="protein sequence ID" value="WZU68501.1"/>
    <property type="molecule type" value="Genomic_DNA"/>
</dbReference>
<sequence>MMGRIVNRGLKESTNGLFDIRLRFQRHEGRAGIVLGVAVNRLEIKRVLVAERGIQAGAVNSHAIRQKLHRSPFIALLPEDTNRLE</sequence>
<evidence type="ECO:0000313" key="2">
    <source>
        <dbReference type="Proteomes" id="UP001470809"/>
    </source>
</evidence>
<name>A0AAN0MHF5_9RHOB</name>
<accession>A0AAN0MHF5</accession>
<dbReference type="AlphaFoldDB" id="A0AAN0MHF5"/>
<organism evidence="1 2">
    <name type="scientific">Yoonia rhodophyticola</name>
    <dbReference type="NCBI Taxonomy" id="3137370"/>
    <lineage>
        <taxon>Bacteria</taxon>
        <taxon>Pseudomonadati</taxon>
        <taxon>Pseudomonadota</taxon>
        <taxon>Alphaproteobacteria</taxon>
        <taxon>Rhodobacterales</taxon>
        <taxon>Paracoccaceae</taxon>
        <taxon>Yoonia</taxon>
    </lineage>
</organism>